<dbReference type="AlphaFoldDB" id="A0A7W9SSB9"/>
<dbReference type="EMBL" id="JACHGW010000003">
    <property type="protein sequence ID" value="MBB6051941.1"/>
    <property type="molecule type" value="Genomic_DNA"/>
</dbReference>
<gene>
    <name evidence="1" type="ORF">HNQ39_003751</name>
</gene>
<keyword evidence="2" id="KW-1185">Reference proteome</keyword>
<evidence type="ECO:0000313" key="1">
    <source>
        <dbReference type="EMBL" id="MBB6051941.1"/>
    </source>
</evidence>
<organism evidence="1 2">
    <name type="scientific">Armatimonas rosea</name>
    <dbReference type="NCBI Taxonomy" id="685828"/>
    <lineage>
        <taxon>Bacteria</taxon>
        <taxon>Bacillati</taxon>
        <taxon>Armatimonadota</taxon>
        <taxon>Armatimonadia</taxon>
        <taxon>Armatimonadales</taxon>
        <taxon>Armatimonadaceae</taxon>
        <taxon>Armatimonas</taxon>
    </lineage>
</organism>
<protein>
    <submittedName>
        <fullName evidence="1">Formylglycine-generating enzyme required for sulfatase activity</fullName>
    </submittedName>
</protein>
<dbReference type="RefSeq" id="WP_184199933.1">
    <property type="nucleotide sequence ID" value="NZ_JACHGW010000003.1"/>
</dbReference>
<name>A0A7W9SSB9_ARMRO</name>
<reference evidence="1 2" key="1">
    <citation type="submission" date="2020-08" db="EMBL/GenBank/DDBJ databases">
        <title>Genomic Encyclopedia of Type Strains, Phase IV (KMG-IV): sequencing the most valuable type-strain genomes for metagenomic binning, comparative biology and taxonomic classification.</title>
        <authorList>
            <person name="Goeker M."/>
        </authorList>
    </citation>
    <scope>NUCLEOTIDE SEQUENCE [LARGE SCALE GENOMIC DNA]</scope>
    <source>
        <strain evidence="1 2">DSM 23562</strain>
    </source>
</reference>
<evidence type="ECO:0000313" key="2">
    <source>
        <dbReference type="Proteomes" id="UP000520814"/>
    </source>
</evidence>
<dbReference type="Proteomes" id="UP000520814">
    <property type="component" value="Unassembled WGS sequence"/>
</dbReference>
<accession>A0A7W9SSB9</accession>
<comment type="caution">
    <text evidence="1">The sequence shown here is derived from an EMBL/GenBank/DDBJ whole genome shotgun (WGS) entry which is preliminary data.</text>
</comment>
<proteinExistence type="predicted"/>
<sequence>MTIETEAERDAALLRAMRLKEYLASLPPTEDAWEKHCRWATQATVFNLEEDIEEFEYHARQKREKLPLTSGS</sequence>